<keyword evidence="2" id="KW-1185">Reference proteome</keyword>
<name>A0A7J5Y471_DISMA</name>
<proteinExistence type="predicted"/>
<comment type="caution">
    <text evidence="1">The sequence shown here is derived from an EMBL/GenBank/DDBJ whole genome shotgun (WGS) entry which is preliminary data.</text>
</comment>
<reference evidence="1 2" key="1">
    <citation type="submission" date="2020-03" db="EMBL/GenBank/DDBJ databases">
        <title>Dissostichus mawsoni Genome sequencing and assembly.</title>
        <authorList>
            <person name="Park H."/>
        </authorList>
    </citation>
    <scope>NUCLEOTIDE SEQUENCE [LARGE SCALE GENOMIC DNA]</scope>
    <source>
        <strain evidence="1">DM0001</strain>
        <tissue evidence="1">Muscle</tissue>
    </source>
</reference>
<sequence length="388" mass="42890">MSSLKVQYLFLYLFRMRKALMLAKSSNCRVQRQLPNRDAHPVTSKVPKTQDTLPVCQELSTVAMRGRTAGRPGHRGRVDDGHELLDVRGQDSVEQLLVPVLQRHQQDRVDAGFVALHDTQHLHILGEEAWRQQAVDAQLEALLQSERHALQMGCGKTHPLTLLRCGFLVMSYPRFLVVTLPLGLVPEWQTRKACTEAGMPAAWSPGERTGDPERTLIPPAAAERLHRDRAALPGREFMLPAGHQEEKHKKVSVKSCRSSRLRARGLDPPPLLPAEPPLSFLEPLCGALARLFSHSESSLFSRRIPRLGGEASLYPRGGGKPPTERLVLPLDWLDILGPPRALSPLPGVLCKEKLGTRWIMGGRVITLLSTPRTPISSRADSILGGPGV</sequence>
<accession>A0A7J5Y471</accession>
<dbReference type="Proteomes" id="UP000518266">
    <property type="component" value="Unassembled WGS sequence"/>
</dbReference>
<gene>
    <name evidence="1" type="ORF">F7725_002296</name>
</gene>
<dbReference type="AlphaFoldDB" id="A0A7J5Y471"/>
<organism evidence="1 2">
    <name type="scientific">Dissostichus mawsoni</name>
    <name type="common">Antarctic cod</name>
    <dbReference type="NCBI Taxonomy" id="36200"/>
    <lineage>
        <taxon>Eukaryota</taxon>
        <taxon>Metazoa</taxon>
        <taxon>Chordata</taxon>
        <taxon>Craniata</taxon>
        <taxon>Vertebrata</taxon>
        <taxon>Euteleostomi</taxon>
        <taxon>Actinopterygii</taxon>
        <taxon>Neopterygii</taxon>
        <taxon>Teleostei</taxon>
        <taxon>Neoteleostei</taxon>
        <taxon>Acanthomorphata</taxon>
        <taxon>Eupercaria</taxon>
        <taxon>Perciformes</taxon>
        <taxon>Notothenioidei</taxon>
        <taxon>Nototheniidae</taxon>
        <taxon>Dissostichus</taxon>
    </lineage>
</organism>
<protein>
    <submittedName>
        <fullName evidence="1">Uncharacterized protein</fullName>
    </submittedName>
</protein>
<evidence type="ECO:0000313" key="2">
    <source>
        <dbReference type="Proteomes" id="UP000518266"/>
    </source>
</evidence>
<dbReference type="EMBL" id="JAAKFY010000018">
    <property type="protein sequence ID" value="KAF3843447.1"/>
    <property type="molecule type" value="Genomic_DNA"/>
</dbReference>
<evidence type="ECO:0000313" key="1">
    <source>
        <dbReference type="EMBL" id="KAF3843447.1"/>
    </source>
</evidence>